<accession>A0A9D1E023</accession>
<reference evidence="8" key="1">
    <citation type="submission" date="2020-10" db="EMBL/GenBank/DDBJ databases">
        <authorList>
            <person name="Gilroy R."/>
        </authorList>
    </citation>
    <scope>NUCLEOTIDE SEQUENCE</scope>
    <source>
        <strain evidence="8">ChiHjej13B12-12457</strain>
    </source>
</reference>
<comment type="similarity">
    <text evidence="1 5">Belongs to the MreC family.</text>
</comment>
<evidence type="ECO:0000256" key="5">
    <source>
        <dbReference type="PIRNR" id="PIRNR038471"/>
    </source>
</evidence>
<evidence type="ECO:0000256" key="1">
    <source>
        <dbReference type="ARBA" id="ARBA00009369"/>
    </source>
</evidence>
<evidence type="ECO:0000256" key="2">
    <source>
        <dbReference type="ARBA" id="ARBA00013855"/>
    </source>
</evidence>
<evidence type="ECO:0000256" key="3">
    <source>
        <dbReference type="ARBA" id="ARBA00022960"/>
    </source>
</evidence>
<dbReference type="Gene3D" id="2.40.10.340">
    <property type="entry name" value="Rod shape-determining protein MreC, domain 1"/>
    <property type="match status" value="1"/>
</dbReference>
<keyword evidence="6" id="KW-0812">Transmembrane</keyword>
<organism evidence="8 9">
    <name type="scientific">Candidatus Coprenecus avistercoris</name>
    <dbReference type="NCBI Taxonomy" id="2840730"/>
    <lineage>
        <taxon>Bacteria</taxon>
        <taxon>Pseudomonadati</taxon>
        <taxon>Bacteroidota</taxon>
        <taxon>Bacteroidia</taxon>
        <taxon>Bacteroidales</taxon>
        <taxon>Rikenellaceae</taxon>
        <taxon>Rikenellaceae incertae sedis</taxon>
        <taxon>Candidatus Coprenecus</taxon>
    </lineage>
</organism>
<comment type="caution">
    <text evidence="8">The sequence shown here is derived from an EMBL/GenBank/DDBJ whole genome shotgun (WGS) entry which is preliminary data.</text>
</comment>
<dbReference type="InterPro" id="IPR055342">
    <property type="entry name" value="MreC_beta-barrel_core"/>
</dbReference>
<keyword evidence="6" id="KW-1133">Transmembrane helix</keyword>
<dbReference type="InterPro" id="IPR042177">
    <property type="entry name" value="Cell/Rod_1"/>
</dbReference>
<evidence type="ECO:0000259" key="7">
    <source>
        <dbReference type="Pfam" id="PF04085"/>
    </source>
</evidence>
<dbReference type="PANTHER" id="PTHR34138:SF1">
    <property type="entry name" value="CELL SHAPE-DETERMINING PROTEIN MREC"/>
    <property type="match status" value="1"/>
</dbReference>
<evidence type="ECO:0000256" key="6">
    <source>
        <dbReference type="SAM" id="Phobius"/>
    </source>
</evidence>
<dbReference type="InterPro" id="IPR007221">
    <property type="entry name" value="MreC"/>
</dbReference>
<protein>
    <recommendedName>
        <fullName evidence="2 5">Cell shape-determining protein MreC</fullName>
    </recommendedName>
    <alternativeName>
        <fullName evidence="4 5">Cell shape protein MreC</fullName>
    </alternativeName>
</protein>
<dbReference type="AlphaFoldDB" id="A0A9D1E023"/>
<evidence type="ECO:0000313" key="9">
    <source>
        <dbReference type="Proteomes" id="UP000886744"/>
    </source>
</evidence>
<evidence type="ECO:0000313" key="8">
    <source>
        <dbReference type="EMBL" id="HIR62324.1"/>
    </source>
</evidence>
<dbReference type="PIRSF" id="PIRSF038471">
    <property type="entry name" value="MreC"/>
    <property type="match status" value="1"/>
</dbReference>
<dbReference type="GO" id="GO:0005886">
    <property type="term" value="C:plasma membrane"/>
    <property type="evidence" value="ECO:0007669"/>
    <property type="project" value="TreeGrafter"/>
</dbReference>
<name>A0A9D1E023_9BACT</name>
<evidence type="ECO:0000256" key="4">
    <source>
        <dbReference type="ARBA" id="ARBA00032089"/>
    </source>
</evidence>
<keyword evidence="6" id="KW-0472">Membrane</keyword>
<dbReference type="Proteomes" id="UP000886744">
    <property type="component" value="Unassembled WGS sequence"/>
</dbReference>
<dbReference type="InterPro" id="IPR042175">
    <property type="entry name" value="Cell/Rod_MreC_2"/>
</dbReference>
<feature type="transmembrane region" description="Helical" evidence="6">
    <location>
        <begin position="7"/>
        <end position="29"/>
    </location>
</feature>
<sequence length="280" mass="30888">MKGRNRYILHLINLIVFILLETAALWLIARNSVLQRSDILKSISAVTNALSAGSGNIGRYFSLGKINIRLSEENAALRRENDRLMAALSAAAVPDSILMESSLFNYIPAQIVSNSTDRLHNIVIINKGLRDGIREDMGVVTDRGIVGYVLSAGEKYSKISSILDIDNMASATLTSSNTFGVIQWDGKSPRKIILHDIPVHTSFTYGDTVVSSGYSLIYPSGIPVGTVSGQMLRDGVNYDLTIDLFEEFSRLRQVYVVSRKDIQELNDLMDDQQEKGGEQS</sequence>
<dbReference type="GO" id="GO:0008360">
    <property type="term" value="P:regulation of cell shape"/>
    <property type="evidence" value="ECO:0007669"/>
    <property type="project" value="UniProtKB-KW"/>
</dbReference>
<comment type="function">
    <text evidence="5">Involved in formation and maintenance of cell shape.</text>
</comment>
<dbReference type="Gene3D" id="2.40.10.350">
    <property type="entry name" value="Rod shape-determining protein MreC, domain 2"/>
    <property type="match status" value="1"/>
</dbReference>
<reference evidence="8" key="2">
    <citation type="journal article" date="2021" name="PeerJ">
        <title>Extensive microbial diversity within the chicken gut microbiome revealed by metagenomics and culture.</title>
        <authorList>
            <person name="Gilroy R."/>
            <person name="Ravi A."/>
            <person name="Getino M."/>
            <person name="Pursley I."/>
            <person name="Horton D.L."/>
            <person name="Alikhan N.F."/>
            <person name="Baker D."/>
            <person name="Gharbi K."/>
            <person name="Hall N."/>
            <person name="Watson M."/>
            <person name="Adriaenssens E.M."/>
            <person name="Foster-Nyarko E."/>
            <person name="Jarju S."/>
            <person name="Secka A."/>
            <person name="Antonio M."/>
            <person name="Oren A."/>
            <person name="Chaudhuri R.R."/>
            <person name="La Ragione R."/>
            <person name="Hildebrand F."/>
            <person name="Pallen M.J."/>
        </authorList>
    </citation>
    <scope>NUCLEOTIDE SEQUENCE</scope>
    <source>
        <strain evidence="8">ChiHjej13B12-12457</strain>
    </source>
</reference>
<dbReference type="EMBL" id="DVHI01000030">
    <property type="protein sequence ID" value="HIR62324.1"/>
    <property type="molecule type" value="Genomic_DNA"/>
</dbReference>
<proteinExistence type="inferred from homology"/>
<dbReference type="Pfam" id="PF04085">
    <property type="entry name" value="MreC"/>
    <property type="match status" value="1"/>
</dbReference>
<dbReference type="PANTHER" id="PTHR34138">
    <property type="entry name" value="CELL SHAPE-DETERMINING PROTEIN MREC"/>
    <property type="match status" value="1"/>
</dbReference>
<keyword evidence="3 5" id="KW-0133">Cell shape</keyword>
<gene>
    <name evidence="8" type="ORF">IAC94_02220</name>
</gene>
<feature type="domain" description="Rod shape-determining protein MreC beta-barrel core" evidence="7">
    <location>
        <begin position="111"/>
        <end position="257"/>
    </location>
</feature>